<keyword evidence="4" id="KW-0963">Cytoplasm</keyword>
<evidence type="ECO:0000256" key="4">
    <source>
        <dbReference type="ARBA" id="ARBA00022490"/>
    </source>
</evidence>
<dbReference type="Gene3D" id="3.30.450.30">
    <property type="entry name" value="Dynein light chain 2a, cytoplasmic"/>
    <property type="match status" value="1"/>
</dbReference>
<evidence type="ECO:0000256" key="6">
    <source>
        <dbReference type="ARBA" id="ARBA00023212"/>
    </source>
</evidence>
<evidence type="ECO:0000256" key="5">
    <source>
        <dbReference type="ARBA" id="ARBA00023203"/>
    </source>
</evidence>
<keyword evidence="5 7" id="KW-0009">Actin-binding</keyword>
<comment type="subcellular location">
    <subcellularLocation>
        <location evidence="1">Cytoplasm</location>
        <location evidence="1">Cytoskeleton</location>
    </subcellularLocation>
</comment>
<name>A0A914V0V5_9BILA</name>
<keyword evidence="8" id="KW-1185">Reference proteome</keyword>
<comment type="subunit">
    <text evidence="3">Occurs in many kinds of cells as a complex with monomeric actin in a 1:1 ratio.</text>
</comment>
<dbReference type="GO" id="GO:0005938">
    <property type="term" value="C:cell cortex"/>
    <property type="evidence" value="ECO:0007669"/>
    <property type="project" value="TreeGrafter"/>
</dbReference>
<evidence type="ECO:0000256" key="2">
    <source>
        <dbReference type="ARBA" id="ARBA00010058"/>
    </source>
</evidence>
<dbReference type="PANTHER" id="PTHR11604">
    <property type="entry name" value="PROFILIN"/>
    <property type="match status" value="1"/>
</dbReference>
<dbReference type="AlphaFoldDB" id="A0A914V0V5"/>
<dbReference type="InterPro" id="IPR048278">
    <property type="entry name" value="PFN"/>
</dbReference>
<keyword evidence="6" id="KW-0206">Cytoskeleton</keyword>
<reference evidence="9" key="1">
    <citation type="submission" date="2022-11" db="UniProtKB">
        <authorList>
            <consortium name="WormBaseParasite"/>
        </authorList>
    </citation>
    <scope>IDENTIFICATION</scope>
</reference>
<dbReference type="SMART" id="SM00392">
    <property type="entry name" value="PROF"/>
    <property type="match status" value="1"/>
</dbReference>
<dbReference type="Proteomes" id="UP000887566">
    <property type="component" value="Unplaced"/>
</dbReference>
<protein>
    <recommendedName>
        <fullName evidence="7">Profilin</fullName>
    </recommendedName>
</protein>
<dbReference type="InterPro" id="IPR036140">
    <property type="entry name" value="PFN_sf"/>
</dbReference>
<dbReference type="WBParaSite" id="PSAMB.scaffold13685size2162.g35630.t1">
    <property type="protein sequence ID" value="PSAMB.scaffold13685size2162.g35630.t1"/>
    <property type="gene ID" value="PSAMB.scaffold13685size2162.g35630"/>
</dbReference>
<evidence type="ECO:0000313" key="9">
    <source>
        <dbReference type="WBParaSite" id="PSAMB.scaffold13685size2162.g35630.t1"/>
    </source>
</evidence>
<accession>A0A914V0V5</accession>
<organism evidence="8 9">
    <name type="scientific">Plectus sambesii</name>
    <dbReference type="NCBI Taxonomy" id="2011161"/>
    <lineage>
        <taxon>Eukaryota</taxon>
        <taxon>Metazoa</taxon>
        <taxon>Ecdysozoa</taxon>
        <taxon>Nematoda</taxon>
        <taxon>Chromadorea</taxon>
        <taxon>Plectida</taxon>
        <taxon>Plectina</taxon>
        <taxon>Plectoidea</taxon>
        <taxon>Plectidae</taxon>
        <taxon>Plectus</taxon>
    </lineage>
</organism>
<proteinExistence type="inferred from homology"/>
<comment type="similarity">
    <text evidence="2 7">Belongs to the profilin family.</text>
</comment>
<evidence type="ECO:0000313" key="8">
    <source>
        <dbReference type="Proteomes" id="UP000887566"/>
    </source>
</evidence>
<dbReference type="PANTHER" id="PTHR11604:SF0">
    <property type="entry name" value="PROFILIN"/>
    <property type="match status" value="1"/>
</dbReference>
<dbReference type="Pfam" id="PF00235">
    <property type="entry name" value="Profilin"/>
    <property type="match status" value="1"/>
</dbReference>
<dbReference type="InterPro" id="IPR005455">
    <property type="entry name" value="PFN_euk"/>
</dbReference>
<dbReference type="SUPFAM" id="SSF55770">
    <property type="entry name" value="Profilin (actin-binding protein)"/>
    <property type="match status" value="1"/>
</dbReference>
<evidence type="ECO:0000256" key="7">
    <source>
        <dbReference type="RuleBase" id="RU003909"/>
    </source>
</evidence>
<sequence length="174" mass="19207">MLLVAPKAPFSMSQLLPNVINNESDLVLLSKLFDIETRLAECSVHIGHLLAACQEIDRAAIVLTDVNIWTWSAPRAKFSFRATSKEMSQLVTLMEALPEITKTDCRLEGTKYNVQMAGEDCIIGKKNRSAVIANKVDRIVLIACYKDGNDESVIEAVKKVAASIKQKDGIQPTF</sequence>
<dbReference type="GO" id="GO:0003785">
    <property type="term" value="F:actin monomer binding"/>
    <property type="evidence" value="ECO:0007669"/>
    <property type="project" value="TreeGrafter"/>
</dbReference>
<evidence type="ECO:0000256" key="1">
    <source>
        <dbReference type="ARBA" id="ARBA00004245"/>
    </source>
</evidence>
<dbReference type="GO" id="GO:0005856">
    <property type="term" value="C:cytoskeleton"/>
    <property type="evidence" value="ECO:0007669"/>
    <property type="project" value="UniProtKB-SubCell"/>
</dbReference>
<evidence type="ECO:0000256" key="3">
    <source>
        <dbReference type="ARBA" id="ARBA00011583"/>
    </source>
</evidence>